<gene>
    <name evidence="2" type="ORF">HJA87_21130</name>
</gene>
<dbReference type="Gene3D" id="3.30.70.100">
    <property type="match status" value="1"/>
</dbReference>
<accession>A0ABS7LMF2</accession>
<sequence>MTLIKTVTLLKRRLGDSDVEFESLWAGVQRSSVALNSCYTRSRFKARGFRGEEFPFDGIATRNVIGATSHLFERELDISDPAFSFSFEVASETIKHGNGALKLIILSKRNADLTPVGFRSYWRDVHGKLTLNQSKFSTHLRAYRQNYIRPGSFRRLDNGEIPSNRAYDGMMEMWFDNLDGMNAAFQSEQYKTVMFPDEANFITRGLSIAFVADELLPNLTENR</sequence>
<name>A0ABS7LMF2_9HYPH</name>
<dbReference type="InterPro" id="IPR009799">
    <property type="entry name" value="EthD_dom"/>
</dbReference>
<dbReference type="Pfam" id="PF07110">
    <property type="entry name" value="EthD"/>
    <property type="match status" value="1"/>
</dbReference>
<proteinExistence type="predicted"/>
<dbReference type="InterPro" id="IPR011008">
    <property type="entry name" value="Dimeric_a/b-barrel"/>
</dbReference>
<protein>
    <submittedName>
        <fullName evidence="2">EthD domain-containing protein</fullName>
    </submittedName>
</protein>
<evidence type="ECO:0000313" key="2">
    <source>
        <dbReference type="EMBL" id="MBY3592359.1"/>
    </source>
</evidence>
<organism evidence="2 3">
    <name type="scientific">Rhizobium bangladeshense</name>
    <dbReference type="NCBI Taxonomy" id="1138189"/>
    <lineage>
        <taxon>Bacteria</taxon>
        <taxon>Pseudomonadati</taxon>
        <taxon>Pseudomonadota</taxon>
        <taxon>Alphaproteobacteria</taxon>
        <taxon>Hyphomicrobiales</taxon>
        <taxon>Rhizobiaceae</taxon>
        <taxon>Rhizobium/Agrobacterium group</taxon>
        <taxon>Rhizobium</taxon>
    </lineage>
</organism>
<evidence type="ECO:0000313" key="3">
    <source>
        <dbReference type="Proteomes" id="UP000720124"/>
    </source>
</evidence>
<reference evidence="2 3" key="1">
    <citation type="submission" date="2020-06" db="EMBL/GenBank/DDBJ databases">
        <title>Global-level population genomics: horizontal gene transfer, symbiosis and evolution in Rhizobia.</title>
        <authorList>
            <person name="Gai Y."/>
        </authorList>
    </citation>
    <scope>NUCLEOTIDE SEQUENCE [LARGE SCALE GENOMIC DNA]</scope>
    <source>
        <strain evidence="2 3">PLR6_1b</strain>
    </source>
</reference>
<evidence type="ECO:0000259" key="1">
    <source>
        <dbReference type="Pfam" id="PF07110"/>
    </source>
</evidence>
<keyword evidence="3" id="KW-1185">Reference proteome</keyword>
<feature type="domain" description="EthD" evidence="1">
    <location>
        <begin position="112"/>
        <end position="203"/>
    </location>
</feature>
<dbReference type="EMBL" id="JABTXI010000008">
    <property type="protein sequence ID" value="MBY3592359.1"/>
    <property type="molecule type" value="Genomic_DNA"/>
</dbReference>
<dbReference type="RefSeq" id="WP_222012432.1">
    <property type="nucleotide sequence ID" value="NZ_JABTXI010000008.1"/>
</dbReference>
<comment type="caution">
    <text evidence="2">The sequence shown here is derived from an EMBL/GenBank/DDBJ whole genome shotgun (WGS) entry which is preliminary data.</text>
</comment>
<dbReference type="Proteomes" id="UP000720124">
    <property type="component" value="Unassembled WGS sequence"/>
</dbReference>
<dbReference type="SUPFAM" id="SSF54909">
    <property type="entry name" value="Dimeric alpha+beta barrel"/>
    <property type="match status" value="1"/>
</dbReference>